<dbReference type="EMBL" id="JBHTAB010000012">
    <property type="protein sequence ID" value="MFC7131187.1"/>
    <property type="molecule type" value="Genomic_DNA"/>
</dbReference>
<feature type="transmembrane region" description="Helical" evidence="1">
    <location>
        <begin position="45"/>
        <end position="65"/>
    </location>
</feature>
<keyword evidence="1" id="KW-1133">Transmembrane helix</keyword>
<sequence>MANTRALAETSKRLGTYGLIAVVLAAPFGPFWYVESAVGRQASLAHIGGALVTGSLVLLCGLVVLERYAGIRALTIASFDGFFLGLLGSASGFPDSPGDSCGRNCAENRNGMWAKPNPAEGPPSHVSLRYRGVVTSLFTRAVAPESARKFDWGDISAPTIQISLKAI</sequence>
<proteinExistence type="predicted"/>
<keyword evidence="3" id="KW-1185">Reference proteome</keyword>
<feature type="transmembrane region" description="Helical" evidence="1">
    <location>
        <begin position="14"/>
        <end position="33"/>
    </location>
</feature>
<organism evidence="2 3">
    <name type="scientific">Haloferax chudinovii</name>
    <dbReference type="NCBI Taxonomy" id="1109010"/>
    <lineage>
        <taxon>Archaea</taxon>
        <taxon>Methanobacteriati</taxon>
        <taxon>Methanobacteriota</taxon>
        <taxon>Stenosarchaea group</taxon>
        <taxon>Halobacteria</taxon>
        <taxon>Halobacteriales</taxon>
        <taxon>Haloferacaceae</taxon>
        <taxon>Haloferax</taxon>
    </lineage>
</organism>
<dbReference type="RefSeq" id="WP_390247108.1">
    <property type="nucleotide sequence ID" value="NZ_JBHTAB010000012.1"/>
</dbReference>
<keyword evidence="1" id="KW-0472">Membrane</keyword>
<accession>A0ABD5XN11</accession>
<evidence type="ECO:0008006" key="4">
    <source>
        <dbReference type="Google" id="ProtNLM"/>
    </source>
</evidence>
<name>A0ABD5XN11_9EURY</name>
<gene>
    <name evidence="2" type="ORF">ACFQI8_17600</name>
</gene>
<dbReference type="AlphaFoldDB" id="A0ABD5XN11"/>
<reference evidence="2 3" key="1">
    <citation type="journal article" date="2019" name="Int. J. Syst. Evol. Microbiol.">
        <title>The Global Catalogue of Microorganisms (GCM) 10K type strain sequencing project: providing services to taxonomists for standard genome sequencing and annotation.</title>
        <authorList>
            <consortium name="The Broad Institute Genomics Platform"/>
            <consortium name="The Broad Institute Genome Sequencing Center for Infectious Disease"/>
            <person name="Wu L."/>
            <person name="Ma J."/>
        </authorList>
    </citation>
    <scope>NUCLEOTIDE SEQUENCE [LARGE SCALE GENOMIC DNA]</scope>
    <source>
        <strain evidence="2 3">DSM 26526</strain>
    </source>
</reference>
<protein>
    <recommendedName>
        <fullName evidence="4">DUF998 domain-containing protein</fullName>
    </recommendedName>
</protein>
<evidence type="ECO:0000256" key="1">
    <source>
        <dbReference type="SAM" id="Phobius"/>
    </source>
</evidence>
<evidence type="ECO:0000313" key="3">
    <source>
        <dbReference type="Proteomes" id="UP001596460"/>
    </source>
</evidence>
<comment type="caution">
    <text evidence="2">The sequence shown here is derived from an EMBL/GenBank/DDBJ whole genome shotgun (WGS) entry which is preliminary data.</text>
</comment>
<keyword evidence="1" id="KW-0812">Transmembrane</keyword>
<evidence type="ECO:0000313" key="2">
    <source>
        <dbReference type="EMBL" id="MFC7131187.1"/>
    </source>
</evidence>
<dbReference type="Proteomes" id="UP001596460">
    <property type="component" value="Unassembled WGS sequence"/>
</dbReference>